<accession>A0A2W5A9E9</accession>
<evidence type="ECO:0000256" key="4">
    <source>
        <dbReference type="ARBA" id="ARBA00022553"/>
    </source>
</evidence>
<evidence type="ECO:0000256" key="3">
    <source>
        <dbReference type="ARBA" id="ARBA00022543"/>
    </source>
</evidence>
<evidence type="ECO:0000259" key="16">
    <source>
        <dbReference type="PROSITE" id="PS50112"/>
    </source>
</evidence>
<organism evidence="18 19">
    <name type="scientific">Sphingomonas sanxanigenens</name>
    <dbReference type="NCBI Taxonomy" id="397260"/>
    <lineage>
        <taxon>Bacteria</taxon>
        <taxon>Pseudomonadati</taxon>
        <taxon>Pseudomonadota</taxon>
        <taxon>Alphaproteobacteria</taxon>
        <taxon>Sphingomonadales</taxon>
        <taxon>Sphingomonadaceae</taxon>
        <taxon>Sphingomonas</taxon>
    </lineage>
</organism>
<dbReference type="InterPro" id="IPR003018">
    <property type="entry name" value="GAF"/>
</dbReference>
<dbReference type="GO" id="GO:0006355">
    <property type="term" value="P:regulation of DNA-templated transcription"/>
    <property type="evidence" value="ECO:0007669"/>
    <property type="project" value="InterPro"/>
</dbReference>
<evidence type="ECO:0000313" key="18">
    <source>
        <dbReference type="EMBL" id="PZO90913.1"/>
    </source>
</evidence>
<name>A0A2W5A9E9_9SPHN</name>
<gene>
    <name evidence="18" type="ORF">DI623_05240</name>
</gene>
<dbReference type="Gene3D" id="3.30.450.40">
    <property type="match status" value="1"/>
</dbReference>
<dbReference type="GO" id="GO:0004673">
    <property type="term" value="F:protein histidine kinase activity"/>
    <property type="evidence" value="ECO:0007669"/>
    <property type="project" value="UniProtKB-EC"/>
</dbReference>
<dbReference type="Pfam" id="PF00989">
    <property type="entry name" value="PAS"/>
    <property type="match status" value="1"/>
</dbReference>
<keyword evidence="7" id="KW-0288">FMN</keyword>
<evidence type="ECO:0000256" key="13">
    <source>
        <dbReference type="ARBA" id="ARBA00022991"/>
    </source>
</evidence>
<keyword evidence="14" id="KW-0843">Virulence</keyword>
<dbReference type="PROSITE" id="PS50113">
    <property type="entry name" value="PAC"/>
    <property type="match status" value="1"/>
</dbReference>
<dbReference type="GO" id="GO:0009881">
    <property type="term" value="F:photoreceptor activity"/>
    <property type="evidence" value="ECO:0007669"/>
    <property type="project" value="UniProtKB-KW"/>
</dbReference>
<evidence type="ECO:0000256" key="14">
    <source>
        <dbReference type="ARBA" id="ARBA00023026"/>
    </source>
</evidence>
<evidence type="ECO:0000256" key="6">
    <source>
        <dbReference type="ARBA" id="ARBA00022630"/>
    </source>
</evidence>
<comment type="catalytic activity">
    <reaction evidence="1">
        <text>ATP + protein L-histidine = ADP + protein N-phospho-L-histidine.</text>
        <dbReference type="EC" id="2.7.13.3"/>
    </reaction>
</comment>
<proteinExistence type="predicted"/>
<comment type="caution">
    <text evidence="18">The sequence shown here is derived from an EMBL/GenBank/DDBJ whole genome shotgun (WGS) entry which is preliminary data.</text>
</comment>
<keyword evidence="3" id="KW-0600">Photoreceptor protein</keyword>
<evidence type="ECO:0000256" key="2">
    <source>
        <dbReference type="ARBA" id="ARBA00012438"/>
    </source>
</evidence>
<dbReference type="Gene3D" id="3.30.450.20">
    <property type="entry name" value="PAS domain"/>
    <property type="match status" value="1"/>
</dbReference>
<evidence type="ECO:0000256" key="15">
    <source>
        <dbReference type="ARBA" id="ARBA00023170"/>
    </source>
</evidence>
<dbReference type="NCBIfam" id="TIGR00229">
    <property type="entry name" value="sensory_box"/>
    <property type="match status" value="1"/>
</dbReference>
<dbReference type="InterPro" id="IPR013767">
    <property type="entry name" value="PAS_fold"/>
</dbReference>
<keyword evidence="5" id="KW-0716">Sensory transduction</keyword>
<evidence type="ECO:0000313" key="19">
    <source>
        <dbReference type="Proteomes" id="UP000249066"/>
    </source>
</evidence>
<feature type="domain" description="PAC" evidence="17">
    <location>
        <begin position="89"/>
        <end position="141"/>
    </location>
</feature>
<evidence type="ECO:0000256" key="8">
    <source>
        <dbReference type="ARBA" id="ARBA00022679"/>
    </source>
</evidence>
<keyword evidence="11" id="KW-0418">Kinase</keyword>
<reference evidence="18 19" key="1">
    <citation type="submission" date="2017-08" db="EMBL/GenBank/DDBJ databases">
        <title>Infants hospitalized years apart are colonized by the same room-sourced microbial strains.</title>
        <authorList>
            <person name="Brooks B."/>
            <person name="Olm M.R."/>
            <person name="Firek B.A."/>
            <person name="Baker R."/>
            <person name="Thomas B.C."/>
            <person name="Morowitz M.J."/>
            <person name="Banfield J.F."/>
        </authorList>
    </citation>
    <scope>NUCLEOTIDE SEQUENCE [LARGE SCALE GENOMIC DNA]</scope>
    <source>
        <strain evidence="18">S2_018_000_R2_101</strain>
    </source>
</reference>
<evidence type="ECO:0000256" key="5">
    <source>
        <dbReference type="ARBA" id="ARBA00022606"/>
    </source>
</evidence>
<dbReference type="SMART" id="SM00911">
    <property type="entry name" value="HWE_HK"/>
    <property type="match status" value="1"/>
</dbReference>
<dbReference type="InterPro" id="IPR029016">
    <property type="entry name" value="GAF-like_dom_sf"/>
</dbReference>
<dbReference type="InterPro" id="IPR000700">
    <property type="entry name" value="PAS-assoc_C"/>
</dbReference>
<keyword evidence="12" id="KW-0067">ATP-binding</keyword>
<keyword evidence="4" id="KW-0597">Phosphoprotein</keyword>
<evidence type="ECO:0000256" key="11">
    <source>
        <dbReference type="ARBA" id="ARBA00022777"/>
    </source>
</evidence>
<evidence type="ECO:0000256" key="12">
    <source>
        <dbReference type="ARBA" id="ARBA00022840"/>
    </source>
</evidence>
<dbReference type="CDD" id="cd00130">
    <property type="entry name" value="PAS"/>
    <property type="match status" value="1"/>
</dbReference>
<evidence type="ECO:0000256" key="7">
    <source>
        <dbReference type="ARBA" id="ARBA00022643"/>
    </source>
</evidence>
<evidence type="ECO:0000259" key="17">
    <source>
        <dbReference type="PROSITE" id="PS50113"/>
    </source>
</evidence>
<dbReference type="Proteomes" id="UP000249066">
    <property type="component" value="Unassembled WGS sequence"/>
</dbReference>
<dbReference type="SMART" id="SM00086">
    <property type="entry name" value="PAC"/>
    <property type="match status" value="1"/>
</dbReference>
<dbReference type="SUPFAM" id="SSF55785">
    <property type="entry name" value="PYP-like sensor domain (PAS domain)"/>
    <property type="match status" value="1"/>
</dbReference>
<keyword evidence="10" id="KW-0547">Nucleotide-binding</keyword>
<dbReference type="Gene3D" id="3.30.565.10">
    <property type="entry name" value="Histidine kinase-like ATPase, C-terminal domain"/>
    <property type="match status" value="1"/>
</dbReference>
<evidence type="ECO:0000256" key="10">
    <source>
        <dbReference type="ARBA" id="ARBA00022741"/>
    </source>
</evidence>
<evidence type="ECO:0000256" key="1">
    <source>
        <dbReference type="ARBA" id="ARBA00000085"/>
    </source>
</evidence>
<dbReference type="EMBL" id="QFNN01000018">
    <property type="protein sequence ID" value="PZO90913.1"/>
    <property type="molecule type" value="Genomic_DNA"/>
</dbReference>
<keyword evidence="13" id="KW-0157">Chromophore</keyword>
<dbReference type="InterPro" id="IPR011102">
    <property type="entry name" value="Sig_transdc_His_kinase_HWE"/>
</dbReference>
<dbReference type="InterPro" id="IPR000014">
    <property type="entry name" value="PAS"/>
</dbReference>
<dbReference type="SUPFAM" id="SSF55781">
    <property type="entry name" value="GAF domain-like"/>
    <property type="match status" value="1"/>
</dbReference>
<keyword evidence="6" id="KW-0285">Flavoprotein</keyword>
<dbReference type="SMART" id="SM00065">
    <property type="entry name" value="GAF"/>
    <property type="match status" value="1"/>
</dbReference>
<dbReference type="PANTHER" id="PTHR41523:SF8">
    <property type="entry name" value="ETHYLENE RESPONSE SENSOR PROTEIN"/>
    <property type="match status" value="1"/>
</dbReference>
<dbReference type="InterPro" id="IPR001610">
    <property type="entry name" value="PAC"/>
</dbReference>
<feature type="domain" description="PAS" evidence="16">
    <location>
        <begin position="16"/>
        <end position="85"/>
    </location>
</feature>
<keyword evidence="9" id="KW-0677">Repeat</keyword>
<keyword evidence="8" id="KW-0808">Transferase</keyword>
<dbReference type="GO" id="GO:0005524">
    <property type="term" value="F:ATP binding"/>
    <property type="evidence" value="ECO:0007669"/>
    <property type="project" value="UniProtKB-KW"/>
</dbReference>
<dbReference type="InterPro" id="IPR035965">
    <property type="entry name" value="PAS-like_dom_sf"/>
</dbReference>
<sequence>MTLNAKISEDEVPSAAASRLVAIVESSSDAIIGKTLEGVITNWNAAAERIFGYSAEEIIGKSILTLIPDDRRAEEDEIISRLKRGERLEHFETVRRRKDGTLFHISLTVSPIKDADGTVVGASKIARDITDRKAAEALIARQAERLETLNRVANVIARDLDLDRIVEEVTDIATELTGAKFGAFFYNVINAAGEAYYLYTLSGAPREAFETFGMPRNTAVFAPTFAGEGVVRSDDIRQDPRYGHSAPHHGMPAGHLPVVSYLAVPVTSVSGEVLGGLFFAHDQPGKFSGDAETLVSAIAAQTAVAMDNARLHKAAQLEIEQRRRAEDAKELLLHELKHRVKNTLATIQAIAVQTFREAPPAEVRAFVSRLLALSGAHDLLTQQNWELVDVGHVVHRALSPFIEGDRPRITIAGPEVAVSSDKALQLAMVLHELGTNAVKYGALSNEAGKIDVAWSRTAESSDKAIILVWSEVGGPPTSAPARKGFGSRMIDRALRGESSGADFDFRPEGLKVTLRLALDDIFGAKQ</sequence>
<evidence type="ECO:0000256" key="9">
    <source>
        <dbReference type="ARBA" id="ARBA00022737"/>
    </source>
</evidence>
<dbReference type="InterPro" id="IPR036890">
    <property type="entry name" value="HATPase_C_sf"/>
</dbReference>
<keyword evidence="15" id="KW-0675">Receptor</keyword>
<dbReference type="PROSITE" id="PS50112">
    <property type="entry name" value="PAS"/>
    <property type="match status" value="1"/>
</dbReference>
<dbReference type="EC" id="2.7.13.3" evidence="2"/>
<dbReference type="AlphaFoldDB" id="A0A2W5A9E9"/>
<dbReference type="Pfam" id="PF07536">
    <property type="entry name" value="HWE_HK"/>
    <property type="match status" value="1"/>
</dbReference>
<dbReference type="Pfam" id="PF13185">
    <property type="entry name" value="GAF_2"/>
    <property type="match status" value="1"/>
</dbReference>
<dbReference type="SMART" id="SM00091">
    <property type="entry name" value="PAS"/>
    <property type="match status" value="1"/>
</dbReference>
<protein>
    <recommendedName>
        <fullName evidence="2">histidine kinase</fullName>
        <ecNumber evidence="2">2.7.13.3</ecNumber>
    </recommendedName>
</protein>
<dbReference type="PANTHER" id="PTHR41523">
    <property type="entry name" value="TWO-COMPONENT SYSTEM SENSOR PROTEIN"/>
    <property type="match status" value="1"/>
</dbReference>